<evidence type="ECO:0000313" key="9">
    <source>
        <dbReference type="EMBL" id="QOW19158.1"/>
    </source>
</evidence>
<evidence type="ECO:0000256" key="3">
    <source>
        <dbReference type="ARBA" id="ARBA00022989"/>
    </source>
</evidence>
<evidence type="ECO:0000256" key="4">
    <source>
        <dbReference type="ARBA" id="ARBA00023136"/>
    </source>
</evidence>
<dbReference type="EMBL" id="CP063656">
    <property type="protein sequence ID" value="QOW19158.1"/>
    <property type="molecule type" value="Genomic_DNA"/>
</dbReference>
<accession>A0A7S6ZRT5</accession>
<feature type="domain" description="Threonine/Serine exporter ThrE" evidence="8">
    <location>
        <begin position="294"/>
        <end position="412"/>
    </location>
</feature>
<evidence type="ECO:0000256" key="5">
    <source>
        <dbReference type="ARBA" id="ARBA00034125"/>
    </source>
</evidence>
<keyword evidence="4 6" id="KW-0472">Membrane</keyword>
<feature type="transmembrane region" description="Helical" evidence="6">
    <location>
        <begin position="328"/>
        <end position="348"/>
    </location>
</feature>
<keyword evidence="10" id="KW-1185">Reference proteome</keyword>
<dbReference type="GO" id="GO:0016020">
    <property type="term" value="C:membrane"/>
    <property type="evidence" value="ECO:0007669"/>
    <property type="project" value="UniProtKB-SubCell"/>
</dbReference>
<feature type="transmembrane region" description="Helical" evidence="6">
    <location>
        <begin position="247"/>
        <end position="269"/>
    </location>
</feature>
<keyword evidence="2 6" id="KW-0812">Transmembrane</keyword>
<keyword evidence="3 6" id="KW-1133">Transmembrane helix</keyword>
<evidence type="ECO:0000256" key="1">
    <source>
        <dbReference type="ARBA" id="ARBA00004141"/>
    </source>
</evidence>
<dbReference type="KEGG" id="lcic:INQ41_11025"/>
<gene>
    <name evidence="9" type="ORF">INQ41_11025</name>
</gene>
<sequence>MISTSSHATATIPLSNASYPDRIAFMVELAERLHLYGTTAQRLEGALLSVADRLRVECEPWVSPTALIMSFSDPQQLPGHSDITRVIRLPPGDTDLQRLVETDRIAEAVIAGEMGLAAAFEALSELDTPPSRWAQALQVMAFGLVAAAVGGLLRLPWLDIAVAGFNGVLIGVLTLLGASRPRLREASDALLAMVATLVVVLVATFVAPLNQNTVIIASLIVLLPGLSLTNAMNELTSQHLVSGTARAAGALSTVLKLTLGTVIALYMAHLVGLEPAVRALRPQPPWVEWPALAAASLAFAVLFRAHVRDYPLVMISAATGYLISRYGGLAWGSPVGIFLAALVLTVAGNGYARWFDRPGALVRVPGIILLLPGSVSLRGMMDLVQRQDVGVGQDALMAVVNILLAVIAGLLFGNLLLPTRRNL</sequence>
<comment type="subcellular location">
    <subcellularLocation>
        <location evidence="1">Membrane</location>
        <topology evidence="1">Multi-pass membrane protein</topology>
    </subcellularLocation>
</comment>
<proteinExistence type="inferred from homology"/>
<dbReference type="PANTHER" id="PTHR31082">
    <property type="entry name" value="PHEROMONE-REGULATED MEMBRANE PROTEIN 10"/>
    <property type="match status" value="1"/>
</dbReference>
<feature type="transmembrane region" description="Helical" evidence="6">
    <location>
        <begin position="190"/>
        <end position="209"/>
    </location>
</feature>
<dbReference type="InterPro" id="IPR010619">
    <property type="entry name" value="ThrE-like_N"/>
</dbReference>
<feature type="transmembrane region" description="Helical" evidence="6">
    <location>
        <begin position="398"/>
        <end position="417"/>
    </location>
</feature>
<dbReference type="PANTHER" id="PTHR31082:SF4">
    <property type="entry name" value="PHEROMONE-REGULATED MEMBRANE PROTEIN 10"/>
    <property type="match status" value="1"/>
</dbReference>
<dbReference type="GO" id="GO:0022857">
    <property type="term" value="F:transmembrane transporter activity"/>
    <property type="evidence" value="ECO:0007669"/>
    <property type="project" value="InterPro"/>
</dbReference>
<evidence type="ECO:0000313" key="10">
    <source>
        <dbReference type="Proteomes" id="UP000594059"/>
    </source>
</evidence>
<feature type="transmembrane region" description="Helical" evidence="6">
    <location>
        <begin position="215"/>
        <end position="235"/>
    </location>
</feature>
<dbReference type="AlphaFoldDB" id="A0A7S6ZRT5"/>
<protein>
    <submittedName>
        <fullName evidence="9">Threonine/serine exporter family protein</fullName>
    </submittedName>
</protein>
<evidence type="ECO:0000259" key="7">
    <source>
        <dbReference type="Pfam" id="PF06738"/>
    </source>
</evidence>
<feature type="transmembrane region" description="Helical" evidence="6">
    <location>
        <begin position="136"/>
        <end position="154"/>
    </location>
</feature>
<feature type="domain" description="Threonine/serine exporter-like N-terminal" evidence="7">
    <location>
        <begin position="25"/>
        <end position="266"/>
    </location>
</feature>
<evidence type="ECO:0000256" key="6">
    <source>
        <dbReference type="SAM" id="Phobius"/>
    </source>
</evidence>
<dbReference type="InterPro" id="IPR024528">
    <property type="entry name" value="ThrE_2"/>
</dbReference>
<organism evidence="9 10">
    <name type="scientific">Novilysobacter ciconiae</name>
    <dbReference type="NCBI Taxonomy" id="2781022"/>
    <lineage>
        <taxon>Bacteria</taxon>
        <taxon>Pseudomonadati</taxon>
        <taxon>Pseudomonadota</taxon>
        <taxon>Gammaproteobacteria</taxon>
        <taxon>Lysobacterales</taxon>
        <taxon>Lysobacteraceae</taxon>
        <taxon>Novilysobacter</taxon>
    </lineage>
</organism>
<name>A0A7S6ZRT5_9GAMM</name>
<feature type="transmembrane region" description="Helical" evidence="6">
    <location>
        <begin position="289"/>
        <end position="307"/>
    </location>
</feature>
<feature type="transmembrane region" description="Helical" evidence="6">
    <location>
        <begin position="160"/>
        <end position="178"/>
    </location>
</feature>
<dbReference type="RefSeq" id="WP_193984449.1">
    <property type="nucleotide sequence ID" value="NZ_CP063656.1"/>
</dbReference>
<reference evidence="9 10" key="1">
    <citation type="submission" date="2020-10" db="EMBL/GenBank/DDBJ databases">
        <title>complete genome sequencing of Lysobacter sp. H21R20.</title>
        <authorList>
            <person name="Bae J.-W."/>
            <person name="Lee S.-Y."/>
        </authorList>
    </citation>
    <scope>NUCLEOTIDE SEQUENCE [LARGE SCALE GENOMIC DNA]</scope>
    <source>
        <strain evidence="9 10">H21R20</strain>
    </source>
</reference>
<dbReference type="Pfam" id="PF12821">
    <property type="entry name" value="ThrE_2"/>
    <property type="match status" value="1"/>
</dbReference>
<comment type="similarity">
    <text evidence="5">Belongs to the ThrE exporter (TC 2.A.79) family.</text>
</comment>
<dbReference type="Proteomes" id="UP000594059">
    <property type="component" value="Chromosome"/>
</dbReference>
<evidence type="ECO:0000259" key="8">
    <source>
        <dbReference type="Pfam" id="PF12821"/>
    </source>
</evidence>
<dbReference type="Pfam" id="PF06738">
    <property type="entry name" value="ThrE"/>
    <property type="match status" value="1"/>
</dbReference>
<dbReference type="InterPro" id="IPR051361">
    <property type="entry name" value="ThrE/Ser_Exporter"/>
</dbReference>
<evidence type="ECO:0000256" key="2">
    <source>
        <dbReference type="ARBA" id="ARBA00022692"/>
    </source>
</evidence>
<feature type="transmembrane region" description="Helical" evidence="6">
    <location>
        <begin position="360"/>
        <end position="377"/>
    </location>
</feature>